<dbReference type="Proteomes" id="UP001164100">
    <property type="component" value="Chromosome"/>
</dbReference>
<protein>
    <recommendedName>
        <fullName evidence="3">VCBS repeat-containing protein</fullName>
    </recommendedName>
</protein>
<dbReference type="AlphaFoldDB" id="A0AA46NXF2"/>
<proteinExistence type="predicted"/>
<evidence type="ECO:0000313" key="2">
    <source>
        <dbReference type="Proteomes" id="UP001164100"/>
    </source>
</evidence>
<dbReference type="PANTHER" id="PTHR39431">
    <property type="entry name" value="FRPA/C-RELATED PROTEIN"/>
    <property type="match status" value="1"/>
</dbReference>
<evidence type="ECO:0000313" key="1">
    <source>
        <dbReference type="EMBL" id="UYF43843.1"/>
    </source>
</evidence>
<name>A0AA46NXF2_9BACT</name>
<gene>
    <name evidence="1" type="ORF">NGX11_02655</name>
</gene>
<reference evidence="1" key="1">
    <citation type="journal article" date="2022" name="Front. Microbiol.">
        <title>Species classification and novel plasmid identifications in Arcobacter cryaerophilus and Arcobacter cryaerophilus-like organisms.</title>
        <authorList>
            <person name="Zhou G."/>
            <person name="Wang M."/>
            <person name="Wang H."/>
            <person name="Chen X."/>
            <person name="Gu Y."/>
            <person name="Shao Z."/>
            <person name="Zhang J."/>
            <person name="Zhang M."/>
        </authorList>
    </citation>
    <scope>NUCLEOTIDE SEQUENCE</scope>
    <source>
        <strain evidence="1">ICDCAC48</strain>
    </source>
</reference>
<evidence type="ECO:0008006" key="3">
    <source>
        <dbReference type="Google" id="ProtNLM"/>
    </source>
</evidence>
<dbReference type="EMBL" id="CP099556">
    <property type="protein sequence ID" value="UYF43843.1"/>
    <property type="molecule type" value="Genomic_DNA"/>
</dbReference>
<dbReference type="RefSeq" id="WP_263514791.1">
    <property type="nucleotide sequence ID" value="NZ_CP099556.1"/>
</dbReference>
<dbReference type="PANTHER" id="PTHR39431:SF1">
    <property type="entry name" value="FRPA_C-RELATED PROTEIN"/>
    <property type="match status" value="1"/>
</dbReference>
<accession>A0AA46NXF2</accession>
<organism evidence="1 2">
    <name type="scientific">Aliarcobacter cryaerophilus</name>
    <dbReference type="NCBI Taxonomy" id="28198"/>
    <lineage>
        <taxon>Bacteria</taxon>
        <taxon>Pseudomonadati</taxon>
        <taxon>Campylobacterota</taxon>
        <taxon>Epsilonproteobacteria</taxon>
        <taxon>Campylobacterales</taxon>
        <taxon>Arcobacteraceae</taxon>
        <taxon>Aliarcobacter</taxon>
    </lineage>
</organism>
<sequence length="361" mass="40459">MIIKNSKIELYSSSQSINKHSSYTSLQLHYGAKDENSQSENQAFKLDISQQFSTISSSSKLAFSNEDMLSPEDRIKKMIIERLLERLSNKDKVSLYPQQKSVNIEFSQNKIQSSTSSFLSAIFKNPYKNDENQNQELKAMVFTNTQEYYQKESIDFGAKVKFNTPNKSYEMSLDISFSKEFYEKTSTRLVIGDEKFIDPLVVNFGEDINPFDNISSLKFAFDLNSDGKDELIPYLKAGAGYLVLDKNLNGKIDSGKELFGPQTGDGFKELAKYDGDKNGFIDEADEVFSKLKIWSFDEAGNSSLISLLDANIGAIYLSDVQSGFKYKDAINSTLAEQQSNGVFIKEDGSGLGVVNSINIVV</sequence>